<proteinExistence type="predicted"/>
<comment type="caution">
    <text evidence="4">The sequence shown here is derived from an EMBL/GenBank/DDBJ whole genome shotgun (WGS) entry which is preliminary data.</text>
</comment>
<keyword evidence="5" id="KW-1185">Reference proteome</keyword>
<dbReference type="Pfam" id="PF13365">
    <property type="entry name" value="Trypsin_2"/>
    <property type="match status" value="1"/>
</dbReference>
<feature type="region of interest" description="Disordered" evidence="3">
    <location>
        <begin position="73"/>
        <end position="92"/>
    </location>
</feature>
<dbReference type="Gene3D" id="2.40.10.120">
    <property type="match status" value="1"/>
</dbReference>
<dbReference type="PRINTS" id="PR00834">
    <property type="entry name" value="PROTEASES2C"/>
</dbReference>
<evidence type="ECO:0000313" key="4">
    <source>
        <dbReference type="EMBL" id="MBB4907870.1"/>
    </source>
</evidence>
<evidence type="ECO:0000256" key="2">
    <source>
        <dbReference type="ARBA" id="ARBA00022801"/>
    </source>
</evidence>
<sequence>MQSPGLGPRRGPDFRIPETPQPPPAVPPPPPPVGPPPNPLVKPASRVPRLLVAGLLVVGVSAGAGAVAGRYADSPAGATTPSAPRPGPPVTAGDLVSVADQVRHGVVSVQAGRASGTGFLIDDRFHILTNHHILEAGSPNVSVTGPDGRRLPADVVGVDPEHDLAVLRVEPGSALRALAIGSSSRVRVGEQVLAVGSPLGLSGTVTSGIVSAVDRPVRIGGGRQSALQTDASINPGNSGGPLVNARGEVIGVNTAIATYEGGGSIGIGFAIPIDRAAAVAQEIIR</sequence>
<name>A0A7W7Q6E1_9PSEU</name>
<dbReference type="AlphaFoldDB" id="A0A7W7Q6E1"/>
<feature type="region of interest" description="Disordered" evidence="3">
    <location>
        <begin position="1"/>
        <end position="41"/>
    </location>
</feature>
<feature type="compositionally biased region" description="Pro residues" evidence="3">
    <location>
        <begin position="19"/>
        <end position="40"/>
    </location>
</feature>
<reference evidence="4 5" key="1">
    <citation type="submission" date="2020-08" db="EMBL/GenBank/DDBJ databases">
        <title>Genomic Encyclopedia of Type Strains, Phase III (KMG-III): the genomes of soil and plant-associated and newly described type strains.</title>
        <authorList>
            <person name="Whitman W."/>
        </authorList>
    </citation>
    <scope>NUCLEOTIDE SEQUENCE [LARGE SCALE GENOMIC DNA]</scope>
    <source>
        <strain evidence="4 5">CECT 8960</strain>
    </source>
</reference>
<organism evidence="4 5">
    <name type="scientific">Actinophytocola algeriensis</name>
    <dbReference type="NCBI Taxonomy" id="1768010"/>
    <lineage>
        <taxon>Bacteria</taxon>
        <taxon>Bacillati</taxon>
        <taxon>Actinomycetota</taxon>
        <taxon>Actinomycetes</taxon>
        <taxon>Pseudonocardiales</taxon>
        <taxon>Pseudonocardiaceae</taxon>
    </lineage>
</organism>
<evidence type="ECO:0000313" key="5">
    <source>
        <dbReference type="Proteomes" id="UP000520767"/>
    </source>
</evidence>
<accession>A0A7W7Q6E1</accession>
<evidence type="ECO:0000256" key="1">
    <source>
        <dbReference type="ARBA" id="ARBA00022670"/>
    </source>
</evidence>
<dbReference type="InterPro" id="IPR001940">
    <property type="entry name" value="Peptidase_S1C"/>
</dbReference>
<dbReference type="InterPro" id="IPR009003">
    <property type="entry name" value="Peptidase_S1_PA"/>
</dbReference>
<evidence type="ECO:0000256" key="3">
    <source>
        <dbReference type="SAM" id="MobiDB-lite"/>
    </source>
</evidence>
<dbReference type="SUPFAM" id="SSF50494">
    <property type="entry name" value="Trypsin-like serine proteases"/>
    <property type="match status" value="1"/>
</dbReference>
<dbReference type="PANTHER" id="PTHR43343:SF3">
    <property type="entry name" value="PROTEASE DO-LIKE 8, CHLOROPLASTIC"/>
    <property type="match status" value="1"/>
</dbReference>
<dbReference type="InterPro" id="IPR051201">
    <property type="entry name" value="Chloro_Bact_Ser_Proteases"/>
</dbReference>
<keyword evidence="2" id="KW-0378">Hydrolase</keyword>
<dbReference type="Proteomes" id="UP000520767">
    <property type="component" value="Unassembled WGS sequence"/>
</dbReference>
<dbReference type="EMBL" id="JACHJQ010000004">
    <property type="protein sequence ID" value="MBB4907870.1"/>
    <property type="molecule type" value="Genomic_DNA"/>
</dbReference>
<dbReference type="PANTHER" id="PTHR43343">
    <property type="entry name" value="PEPTIDASE S12"/>
    <property type="match status" value="1"/>
</dbReference>
<gene>
    <name evidence="4" type="ORF">FHR82_004112</name>
</gene>
<dbReference type="GO" id="GO:0006508">
    <property type="term" value="P:proteolysis"/>
    <property type="evidence" value="ECO:0007669"/>
    <property type="project" value="UniProtKB-KW"/>
</dbReference>
<protein>
    <submittedName>
        <fullName evidence="4">S1-C subfamily serine protease</fullName>
    </submittedName>
</protein>
<dbReference type="RefSeq" id="WP_184812007.1">
    <property type="nucleotide sequence ID" value="NZ_JACHJQ010000004.1"/>
</dbReference>
<dbReference type="GO" id="GO:0004252">
    <property type="term" value="F:serine-type endopeptidase activity"/>
    <property type="evidence" value="ECO:0007669"/>
    <property type="project" value="InterPro"/>
</dbReference>
<keyword evidence="1 4" id="KW-0645">Protease</keyword>